<keyword evidence="1" id="KW-0812">Transmembrane</keyword>
<proteinExistence type="predicted"/>
<dbReference type="PANTHER" id="PTHR33782">
    <property type="entry name" value="OS01G0121600 PROTEIN"/>
    <property type="match status" value="1"/>
</dbReference>
<gene>
    <name evidence="2" type="ORF">DCAR_0934441</name>
</gene>
<dbReference type="EMBL" id="CP093351">
    <property type="protein sequence ID" value="WOH14912.1"/>
    <property type="molecule type" value="Genomic_DNA"/>
</dbReference>
<evidence type="ECO:0000313" key="3">
    <source>
        <dbReference type="Proteomes" id="UP000077755"/>
    </source>
</evidence>
<dbReference type="PANTHER" id="PTHR33782:SF5">
    <property type="entry name" value="MEDIATOR OF RNA POLYMERASE II TRANSCRIPTION SUBUNIT"/>
    <property type="match status" value="1"/>
</dbReference>
<dbReference type="AlphaFoldDB" id="A0AAF0XWX6"/>
<name>A0AAF0XWX6_DAUCS</name>
<sequence length="154" mass="17864">MQSTSLRPLLPTSRTFPQKFSSRKFGLNQKTRRPNLFLASRRDAYDKNRSGRVVDENMIVLRMRIHDMKMDETKHEPNVPEKWMEWEKRYYQQSYSSDITKGVGALQLMLMNTRPSFALGMVALGLCSVLYSMGVAVFMLVDFAKLAVQMIRGF</sequence>
<keyword evidence="1" id="KW-0472">Membrane</keyword>
<keyword evidence="3" id="KW-1185">Reference proteome</keyword>
<keyword evidence="1" id="KW-1133">Transmembrane helix</keyword>
<evidence type="ECO:0000313" key="2">
    <source>
        <dbReference type="EMBL" id="WOH14912.1"/>
    </source>
</evidence>
<dbReference type="Proteomes" id="UP000077755">
    <property type="component" value="Chromosome 9"/>
</dbReference>
<protein>
    <submittedName>
        <fullName evidence="2">Uncharacterized protein</fullName>
    </submittedName>
</protein>
<evidence type="ECO:0000256" key="1">
    <source>
        <dbReference type="SAM" id="Phobius"/>
    </source>
</evidence>
<reference evidence="2" key="2">
    <citation type="submission" date="2022-03" db="EMBL/GenBank/DDBJ databases">
        <title>Draft title - Genomic analysis of global carrot germplasm unveils the trajectory of domestication and the origin of high carotenoid orange carrot.</title>
        <authorList>
            <person name="Iorizzo M."/>
            <person name="Ellison S."/>
            <person name="Senalik D."/>
            <person name="Macko-Podgorni A."/>
            <person name="Grzebelus D."/>
            <person name="Bostan H."/>
            <person name="Rolling W."/>
            <person name="Curaba J."/>
            <person name="Simon P."/>
        </authorList>
    </citation>
    <scope>NUCLEOTIDE SEQUENCE</scope>
    <source>
        <tissue evidence="2">Leaf</tissue>
    </source>
</reference>
<feature type="transmembrane region" description="Helical" evidence="1">
    <location>
        <begin position="117"/>
        <end position="141"/>
    </location>
</feature>
<organism evidence="2 3">
    <name type="scientific">Daucus carota subsp. sativus</name>
    <name type="common">Carrot</name>
    <dbReference type="NCBI Taxonomy" id="79200"/>
    <lineage>
        <taxon>Eukaryota</taxon>
        <taxon>Viridiplantae</taxon>
        <taxon>Streptophyta</taxon>
        <taxon>Embryophyta</taxon>
        <taxon>Tracheophyta</taxon>
        <taxon>Spermatophyta</taxon>
        <taxon>Magnoliopsida</taxon>
        <taxon>eudicotyledons</taxon>
        <taxon>Gunneridae</taxon>
        <taxon>Pentapetalae</taxon>
        <taxon>asterids</taxon>
        <taxon>campanulids</taxon>
        <taxon>Apiales</taxon>
        <taxon>Apiaceae</taxon>
        <taxon>Apioideae</taxon>
        <taxon>Scandiceae</taxon>
        <taxon>Daucinae</taxon>
        <taxon>Daucus</taxon>
        <taxon>Daucus sect. Daucus</taxon>
    </lineage>
</organism>
<reference evidence="2" key="1">
    <citation type="journal article" date="2016" name="Nat. Genet.">
        <title>A high-quality carrot genome assembly provides new insights into carotenoid accumulation and asterid genome evolution.</title>
        <authorList>
            <person name="Iorizzo M."/>
            <person name="Ellison S."/>
            <person name="Senalik D."/>
            <person name="Zeng P."/>
            <person name="Satapoomin P."/>
            <person name="Huang J."/>
            <person name="Bowman M."/>
            <person name="Iovene M."/>
            <person name="Sanseverino W."/>
            <person name="Cavagnaro P."/>
            <person name="Yildiz M."/>
            <person name="Macko-Podgorni A."/>
            <person name="Moranska E."/>
            <person name="Grzebelus E."/>
            <person name="Grzebelus D."/>
            <person name="Ashrafi H."/>
            <person name="Zheng Z."/>
            <person name="Cheng S."/>
            <person name="Spooner D."/>
            <person name="Van Deynze A."/>
            <person name="Simon P."/>
        </authorList>
    </citation>
    <scope>NUCLEOTIDE SEQUENCE</scope>
    <source>
        <tissue evidence="2">Leaf</tissue>
    </source>
</reference>
<accession>A0AAF0XWX6</accession>